<gene>
    <name evidence="1" type="ORF">SAMN05421779_104173</name>
</gene>
<sequence length="460" mass="50828">MSNRARLSTAILTIGDASGDGPVLKLIPPPVKSLVRTTANRLTGQRKARLLRVAAEIYPILQKIEDRALPDSEKKLQGVPFLQALTDDEKIERGLRMFVSAWKSNIIRLNDDKGKPIPPSKGRTHMTACGLTVDQAQIFFIDMALELIFKANSKAKRQLLGTIHNPAAIGKLRVMSVFQPLALTELVMGLGYQAGDILAEANPDVLYALAMLKAFHMRALRQAFGAGFRNVFDWSPDTIKAVAENFNCVEQVRDLGDAIGLIRDPQALIVLGKWEVRDITDKVNEERAARGLPEVKGHRFETDIAAGRSILGPYFNTLIENPPELLVAFGKIVSQIRQADKIARKERIDEVRLFCDRFMEYISTDTMKALGIVGEKPTGFGEALNILEGLFSKPGLGRRFFEGPLQTPEGIKAIAGLKADLDDMRKRGSIKGDAEIGQLIANSDILDRCIVPFLNFSMKN</sequence>
<accession>A0A1N7MJN8</accession>
<evidence type="ECO:0000313" key="2">
    <source>
        <dbReference type="Proteomes" id="UP000185678"/>
    </source>
</evidence>
<proteinExistence type="predicted"/>
<organism evidence="1 2">
    <name type="scientific">Insolitispirillum peregrinum</name>
    <dbReference type="NCBI Taxonomy" id="80876"/>
    <lineage>
        <taxon>Bacteria</taxon>
        <taxon>Pseudomonadati</taxon>
        <taxon>Pseudomonadota</taxon>
        <taxon>Alphaproteobacteria</taxon>
        <taxon>Rhodospirillales</taxon>
        <taxon>Novispirillaceae</taxon>
        <taxon>Insolitispirillum</taxon>
    </lineage>
</organism>
<keyword evidence="2" id="KW-1185">Reference proteome</keyword>
<dbReference type="AlphaFoldDB" id="A0A1N7MJN8"/>
<evidence type="ECO:0000313" key="1">
    <source>
        <dbReference type="EMBL" id="SIS86356.1"/>
    </source>
</evidence>
<protein>
    <submittedName>
        <fullName evidence="1">Uncharacterized protein</fullName>
    </submittedName>
</protein>
<dbReference type="EMBL" id="FTOA01000004">
    <property type="protein sequence ID" value="SIS86356.1"/>
    <property type="molecule type" value="Genomic_DNA"/>
</dbReference>
<dbReference type="OrthoDB" id="7324398at2"/>
<name>A0A1N7MJN8_9PROT</name>
<reference evidence="1 2" key="1">
    <citation type="submission" date="2017-01" db="EMBL/GenBank/DDBJ databases">
        <authorList>
            <person name="Mah S.A."/>
            <person name="Swanson W.J."/>
            <person name="Moy G.W."/>
            <person name="Vacquier V.D."/>
        </authorList>
    </citation>
    <scope>NUCLEOTIDE SEQUENCE [LARGE SCALE GENOMIC DNA]</scope>
    <source>
        <strain evidence="1 2">DSM 11589</strain>
    </source>
</reference>
<dbReference type="RefSeq" id="WP_076400625.1">
    <property type="nucleotide sequence ID" value="NZ_FTOA01000004.1"/>
</dbReference>
<dbReference type="Proteomes" id="UP000185678">
    <property type="component" value="Unassembled WGS sequence"/>
</dbReference>